<sequence>MIILIIVGGIGTVVGYLAKAPSTSSQDIVSTDGIHWHPHLSVVIKGQVQEIPVDIGLGVVEKPIHTHDATGKIHLEFPSIVRKGDITLGQFFKIWGKQFNSDCIFDYCNGQSGIMRMFVNSQPNQEFDHYVMGDGDQIEIRYE</sequence>
<evidence type="ECO:0000313" key="2">
    <source>
        <dbReference type="Proteomes" id="UP000178747"/>
    </source>
</evidence>
<organism evidence="1 2">
    <name type="scientific">Candidatus Buchananbacteria bacterium RIFCSPHIGHO2_02_FULL_38_8</name>
    <dbReference type="NCBI Taxonomy" id="1797538"/>
    <lineage>
        <taxon>Bacteria</taxon>
        <taxon>Candidatus Buchananiibacteriota</taxon>
    </lineage>
</organism>
<protein>
    <submittedName>
        <fullName evidence="1">Uncharacterized protein</fullName>
    </submittedName>
</protein>
<gene>
    <name evidence="1" type="ORF">A3J62_03990</name>
</gene>
<dbReference type="EMBL" id="MHIH01000020">
    <property type="protein sequence ID" value="OGY47714.1"/>
    <property type="molecule type" value="Genomic_DNA"/>
</dbReference>
<name>A0A1G1Y6A0_9BACT</name>
<accession>A0A1G1Y6A0</accession>
<evidence type="ECO:0000313" key="1">
    <source>
        <dbReference type="EMBL" id="OGY47714.1"/>
    </source>
</evidence>
<dbReference type="AlphaFoldDB" id="A0A1G1Y6A0"/>
<reference evidence="1 2" key="1">
    <citation type="journal article" date="2016" name="Nat. Commun.">
        <title>Thousands of microbial genomes shed light on interconnected biogeochemical processes in an aquifer system.</title>
        <authorList>
            <person name="Anantharaman K."/>
            <person name="Brown C.T."/>
            <person name="Hug L.A."/>
            <person name="Sharon I."/>
            <person name="Castelle C.J."/>
            <person name="Probst A.J."/>
            <person name="Thomas B.C."/>
            <person name="Singh A."/>
            <person name="Wilkins M.J."/>
            <person name="Karaoz U."/>
            <person name="Brodie E.L."/>
            <person name="Williams K.H."/>
            <person name="Hubbard S.S."/>
            <person name="Banfield J.F."/>
        </authorList>
    </citation>
    <scope>NUCLEOTIDE SEQUENCE [LARGE SCALE GENOMIC DNA]</scope>
</reference>
<proteinExistence type="predicted"/>
<comment type="caution">
    <text evidence="1">The sequence shown here is derived from an EMBL/GenBank/DDBJ whole genome shotgun (WGS) entry which is preliminary data.</text>
</comment>
<dbReference type="Proteomes" id="UP000178747">
    <property type="component" value="Unassembled WGS sequence"/>
</dbReference>